<proteinExistence type="predicted"/>
<dbReference type="Proteomes" id="UP001305647">
    <property type="component" value="Unassembled WGS sequence"/>
</dbReference>
<sequence length="54" mass="5795">MPVGLETVNYIQLPHAPRDPFFGGDPGEPLTALTSSPVILSSCSLRSPVCPRSW</sequence>
<evidence type="ECO:0000313" key="1">
    <source>
        <dbReference type="EMBL" id="KAK4097757.1"/>
    </source>
</evidence>
<keyword evidence="2" id="KW-1185">Reference proteome</keyword>
<reference evidence="1" key="2">
    <citation type="submission" date="2023-05" db="EMBL/GenBank/DDBJ databases">
        <authorList>
            <consortium name="Lawrence Berkeley National Laboratory"/>
            <person name="Steindorff A."/>
            <person name="Hensen N."/>
            <person name="Bonometti L."/>
            <person name="Westerberg I."/>
            <person name="Brannstrom I.O."/>
            <person name="Guillou S."/>
            <person name="Cros-Aarteil S."/>
            <person name="Calhoun S."/>
            <person name="Haridas S."/>
            <person name="Kuo A."/>
            <person name="Mondo S."/>
            <person name="Pangilinan J."/>
            <person name="Riley R."/>
            <person name="Labutti K."/>
            <person name="Andreopoulos B."/>
            <person name="Lipzen A."/>
            <person name="Chen C."/>
            <person name="Yanf M."/>
            <person name="Daum C."/>
            <person name="Ng V."/>
            <person name="Clum A."/>
            <person name="Ohm R."/>
            <person name="Martin F."/>
            <person name="Silar P."/>
            <person name="Natvig D."/>
            <person name="Lalanne C."/>
            <person name="Gautier V."/>
            <person name="Ament-Velasquez S.L."/>
            <person name="Kruys A."/>
            <person name="Hutchinson M.I."/>
            <person name="Powell A.J."/>
            <person name="Barry K."/>
            <person name="Miller A.N."/>
            <person name="Grigoriev I.V."/>
            <person name="Debuchy R."/>
            <person name="Gladieux P."/>
            <person name="Thoren M.H."/>
            <person name="Johannesson H."/>
        </authorList>
    </citation>
    <scope>NUCLEOTIDE SEQUENCE</scope>
    <source>
        <strain evidence="1">CBS 757.83</strain>
    </source>
</reference>
<organism evidence="1 2">
    <name type="scientific">Parathielavia hyrcaniae</name>
    <dbReference type="NCBI Taxonomy" id="113614"/>
    <lineage>
        <taxon>Eukaryota</taxon>
        <taxon>Fungi</taxon>
        <taxon>Dikarya</taxon>
        <taxon>Ascomycota</taxon>
        <taxon>Pezizomycotina</taxon>
        <taxon>Sordariomycetes</taxon>
        <taxon>Sordariomycetidae</taxon>
        <taxon>Sordariales</taxon>
        <taxon>Chaetomiaceae</taxon>
        <taxon>Parathielavia</taxon>
    </lineage>
</organism>
<dbReference type="AlphaFoldDB" id="A0AAN6PTN4"/>
<gene>
    <name evidence="1" type="ORF">N658DRAFT_500063</name>
</gene>
<accession>A0AAN6PTN4</accession>
<name>A0AAN6PTN4_9PEZI</name>
<comment type="caution">
    <text evidence="1">The sequence shown here is derived from an EMBL/GenBank/DDBJ whole genome shotgun (WGS) entry which is preliminary data.</text>
</comment>
<reference evidence="1" key="1">
    <citation type="journal article" date="2023" name="Mol. Phylogenet. Evol.">
        <title>Genome-scale phylogeny and comparative genomics of the fungal order Sordariales.</title>
        <authorList>
            <person name="Hensen N."/>
            <person name="Bonometti L."/>
            <person name="Westerberg I."/>
            <person name="Brannstrom I.O."/>
            <person name="Guillou S."/>
            <person name="Cros-Aarteil S."/>
            <person name="Calhoun S."/>
            <person name="Haridas S."/>
            <person name="Kuo A."/>
            <person name="Mondo S."/>
            <person name="Pangilinan J."/>
            <person name="Riley R."/>
            <person name="LaButti K."/>
            <person name="Andreopoulos B."/>
            <person name="Lipzen A."/>
            <person name="Chen C."/>
            <person name="Yan M."/>
            <person name="Daum C."/>
            <person name="Ng V."/>
            <person name="Clum A."/>
            <person name="Steindorff A."/>
            <person name="Ohm R.A."/>
            <person name="Martin F."/>
            <person name="Silar P."/>
            <person name="Natvig D.O."/>
            <person name="Lalanne C."/>
            <person name="Gautier V."/>
            <person name="Ament-Velasquez S.L."/>
            <person name="Kruys A."/>
            <person name="Hutchinson M.I."/>
            <person name="Powell A.J."/>
            <person name="Barry K."/>
            <person name="Miller A.N."/>
            <person name="Grigoriev I.V."/>
            <person name="Debuchy R."/>
            <person name="Gladieux P."/>
            <person name="Hiltunen Thoren M."/>
            <person name="Johannesson H."/>
        </authorList>
    </citation>
    <scope>NUCLEOTIDE SEQUENCE</scope>
    <source>
        <strain evidence="1">CBS 757.83</strain>
    </source>
</reference>
<dbReference type="EMBL" id="MU863668">
    <property type="protein sequence ID" value="KAK4097757.1"/>
    <property type="molecule type" value="Genomic_DNA"/>
</dbReference>
<evidence type="ECO:0000313" key="2">
    <source>
        <dbReference type="Proteomes" id="UP001305647"/>
    </source>
</evidence>
<protein>
    <submittedName>
        <fullName evidence="1">Uncharacterized protein</fullName>
    </submittedName>
</protein>